<proteinExistence type="predicted"/>
<organism evidence="3 4">
    <name type="scientific">Triparma laevis f. inornata</name>
    <dbReference type="NCBI Taxonomy" id="1714386"/>
    <lineage>
        <taxon>Eukaryota</taxon>
        <taxon>Sar</taxon>
        <taxon>Stramenopiles</taxon>
        <taxon>Ochrophyta</taxon>
        <taxon>Bolidophyceae</taxon>
        <taxon>Parmales</taxon>
        <taxon>Triparmaceae</taxon>
        <taxon>Triparma</taxon>
    </lineage>
</organism>
<keyword evidence="2" id="KW-0472">Membrane</keyword>
<keyword evidence="2" id="KW-0812">Transmembrane</keyword>
<reference evidence="4" key="1">
    <citation type="journal article" date="2023" name="Commun. Biol.">
        <title>Genome analysis of Parmales, the sister group of diatoms, reveals the evolutionary specialization of diatoms from phago-mixotrophs to photoautotrophs.</title>
        <authorList>
            <person name="Ban H."/>
            <person name="Sato S."/>
            <person name="Yoshikawa S."/>
            <person name="Yamada K."/>
            <person name="Nakamura Y."/>
            <person name="Ichinomiya M."/>
            <person name="Sato N."/>
            <person name="Blanc-Mathieu R."/>
            <person name="Endo H."/>
            <person name="Kuwata A."/>
            <person name="Ogata H."/>
        </authorList>
    </citation>
    <scope>NUCLEOTIDE SEQUENCE [LARGE SCALE GENOMIC DNA]</scope>
</reference>
<dbReference type="InterPro" id="IPR029052">
    <property type="entry name" value="Metallo-depent_PP-like"/>
</dbReference>
<feature type="region of interest" description="Disordered" evidence="1">
    <location>
        <begin position="1"/>
        <end position="35"/>
    </location>
</feature>
<evidence type="ECO:0000313" key="4">
    <source>
        <dbReference type="Proteomes" id="UP001162640"/>
    </source>
</evidence>
<comment type="caution">
    <text evidence="3">The sequence shown here is derived from an EMBL/GenBank/DDBJ whole genome shotgun (WGS) entry which is preliminary data.</text>
</comment>
<feature type="transmembrane region" description="Helical" evidence="2">
    <location>
        <begin position="53"/>
        <end position="71"/>
    </location>
</feature>
<protein>
    <recommendedName>
        <fullName evidence="5">PhoD-like phosphatase metallophosphatase domain-containing protein</fullName>
    </recommendedName>
</protein>
<dbReference type="InterPro" id="IPR038607">
    <property type="entry name" value="PhoD-like_sf"/>
</dbReference>
<dbReference type="PANTHER" id="PTHR33987:SF2">
    <property type="entry name" value="ALKALINE PHOSPHATASE D"/>
    <property type="match status" value="1"/>
</dbReference>
<keyword evidence="2" id="KW-1133">Transmembrane helix</keyword>
<dbReference type="SUPFAM" id="SSF56300">
    <property type="entry name" value="Metallo-dependent phosphatases"/>
    <property type="match status" value="1"/>
</dbReference>
<evidence type="ECO:0008006" key="5">
    <source>
        <dbReference type="Google" id="ProtNLM"/>
    </source>
</evidence>
<dbReference type="AlphaFoldDB" id="A0A9W7BF84"/>
<evidence type="ECO:0000313" key="3">
    <source>
        <dbReference type="EMBL" id="GMH86835.1"/>
    </source>
</evidence>
<dbReference type="Proteomes" id="UP001162640">
    <property type="component" value="Unassembled WGS sequence"/>
</dbReference>
<accession>A0A9W7BF84</accession>
<evidence type="ECO:0000256" key="2">
    <source>
        <dbReference type="SAM" id="Phobius"/>
    </source>
</evidence>
<feature type="compositionally biased region" description="Low complexity" evidence="1">
    <location>
        <begin position="23"/>
        <end position="34"/>
    </location>
</feature>
<dbReference type="PANTHER" id="PTHR33987">
    <property type="entry name" value="CALCINEURIN-LIKE METALLO-PHOSPHOESTERASE SUPERFAMILY PROTEIN"/>
    <property type="match status" value="1"/>
</dbReference>
<gene>
    <name evidence="3" type="ORF">TL16_g10670</name>
</gene>
<dbReference type="Gene3D" id="3.60.21.70">
    <property type="entry name" value="PhoD-like phosphatase"/>
    <property type="match status" value="1"/>
</dbReference>
<dbReference type="EMBL" id="BLQM01000383">
    <property type="protein sequence ID" value="GMH86835.1"/>
    <property type="molecule type" value="Genomic_DNA"/>
</dbReference>
<name>A0A9W7BF84_9STRA</name>
<evidence type="ECO:0000256" key="1">
    <source>
        <dbReference type="SAM" id="MobiDB-lite"/>
    </source>
</evidence>
<sequence>MPKNKHRPLSTSEDDDTTDLRPSSSTSAAGMMAGPLDSYSTPSGSILPLKRSTIMIISLVLILTIIPTVILSNPTSNLSSQPQPQPVKIAYGSCTSYSMESLPLLSLITRTNPTHFIWLGDVLYLDDPITDCNSPTYLESCGCQNTDFIRIPPHSCYSGDAEHARFMWEFFRETEWVNHFVEYFKSIKKTEEDYRMIGVYDDHDFGWNNGNRRMPEKQIFKEMFLDFLDVPNDSIRRRHLEGVQDHVVISDDIEVRSREERSDEIPT</sequence>